<dbReference type="GO" id="GO:0006310">
    <property type="term" value="P:DNA recombination"/>
    <property type="evidence" value="ECO:0007669"/>
    <property type="project" value="UniProtKB-KW"/>
</dbReference>
<accession>A0A402Q2C4</accession>
<reference evidence="6" key="1">
    <citation type="submission" date="2018-08" db="EMBL/GenBank/DDBJ databases">
        <authorList>
            <consortium name="GenomeTrakr network: Whole genome sequencing for foodborne pathogen traceback"/>
        </authorList>
    </citation>
    <scope>NUCLEOTIDE SEQUENCE [LARGE SCALE GENOMIC DNA]</scope>
    <source>
        <strain evidence="6">FLUFL-1338</strain>
    </source>
</reference>
<dbReference type="InterPro" id="IPR053876">
    <property type="entry name" value="Phage_int_M"/>
</dbReference>
<dbReference type="CDD" id="cd00801">
    <property type="entry name" value="INT_P4_C"/>
    <property type="match status" value="1"/>
</dbReference>
<dbReference type="InterPro" id="IPR002104">
    <property type="entry name" value="Integrase_catalytic"/>
</dbReference>
<dbReference type="GO" id="GO:0003677">
    <property type="term" value="F:DNA binding"/>
    <property type="evidence" value="ECO:0007669"/>
    <property type="project" value="UniProtKB-KW"/>
</dbReference>
<gene>
    <name evidence="6" type="ORF">KO51_08145</name>
</gene>
<comment type="similarity">
    <text evidence="1">Belongs to the 'phage' integrase family.</text>
</comment>
<organism evidence="6">
    <name type="scientific">Salmonella enterica</name>
    <name type="common">Salmonella choleraesuis</name>
    <dbReference type="NCBI Taxonomy" id="28901"/>
    <lineage>
        <taxon>Bacteria</taxon>
        <taxon>Pseudomonadati</taxon>
        <taxon>Pseudomonadota</taxon>
        <taxon>Gammaproteobacteria</taxon>
        <taxon>Enterobacterales</taxon>
        <taxon>Enterobacteriaceae</taxon>
        <taxon>Salmonella</taxon>
    </lineage>
</organism>
<evidence type="ECO:0000256" key="3">
    <source>
        <dbReference type="ARBA" id="ARBA00023125"/>
    </source>
</evidence>
<evidence type="ECO:0000256" key="2">
    <source>
        <dbReference type="ARBA" id="ARBA00022908"/>
    </source>
</evidence>
<evidence type="ECO:0000256" key="4">
    <source>
        <dbReference type="ARBA" id="ARBA00023172"/>
    </source>
</evidence>
<dbReference type="Pfam" id="PF00589">
    <property type="entry name" value="Phage_integrase"/>
    <property type="match status" value="1"/>
</dbReference>
<evidence type="ECO:0000256" key="1">
    <source>
        <dbReference type="ARBA" id="ARBA00008857"/>
    </source>
</evidence>
<dbReference type="EMBL" id="RSMR01000005">
    <property type="protein sequence ID" value="MIK91551.1"/>
    <property type="molecule type" value="Genomic_DNA"/>
</dbReference>
<dbReference type="PROSITE" id="PS51898">
    <property type="entry name" value="TYR_RECOMBINASE"/>
    <property type="match status" value="1"/>
</dbReference>
<keyword evidence="3" id="KW-0238">DNA-binding</keyword>
<dbReference type="Gene3D" id="1.10.443.10">
    <property type="entry name" value="Intergrase catalytic core"/>
    <property type="match status" value="1"/>
</dbReference>
<dbReference type="AlphaFoldDB" id="A0A402Q2C4"/>
<dbReference type="Pfam" id="PF22022">
    <property type="entry name" value="Phage_int_M"/>
    <property type="match status" value="1"/>
</dbReference>
<dbReference type="InterPro" id="IPR010998">
    <property type="entry name" value="Integrase_recombinase_N"/>
</dbReference>
<dbReference type="InterPro" id="IPR050808">
    <property type="entry name" value="Phage_Integrase"/>
</dbReference>
<dbReference type="Gene3D" id="1.10.150.130">
    <property type="match status" value="1"/>
</dbReference>
<dbReference type="InterPro" id="IPR025166">
    <property type="entry name" value="Integrase_DNA_bind_dom"/>
</dbReference>
<dbReference type="Pfam" id="PF13356">
    <property type="entry name" value="Arm-DNA-bind_3"/>
    <property type="match status" value="1"/>
</dbReference>
<keyword evidence="4" id="KW-0233">DNA recombination</keyword>
<name>A0A402Q2C4_SALER</name>
<keyword evidence="2" id="KW-0229">DNA integration</keyword>
<dbReference type="InterPro" id="IPR013762">
    <property type="entry name" value="Integrase-like_cat_sf"/>
</dbReference>
<sequence>MTFALNKLSDSTLKKILGKRAEKTRFISDGGGLSARVSKDGLITWYFSFRTGGRETAPEKIRLGNYPDLSLKAAREKRDQCRIWLAEGKNPRYQLNVTLQETLKPVTVKEAIGYWIDNYGRNNRKEIETIIQQINKHIYPYIGKIPLAQCETYHWLECFDRINRQCETVSGQMLQICKQALVYCRSRRYAVSHALDDLKGIDVGKRANKRDRVHTQQEIGEIWQAVNNFTFHPYYNEMMRLLIVFGCRTGEIRQSEIKEWNIKEWLWTVPKEHSKSEIVIFRPVPEPIRPFIERLIRQNKHTGLLLGEIKKDNAVSEWGRTVPHNKLKQESWSLHDLRRTFITMNNDIGAAPHIINHMTGHSVGTQGAVYNHARYLAEKLDILNKWIERLDLLAGGHENVIVINTAKQA</sequence>
<protein>
    <submittedName>
        <fullName evidence="6">DUF4102 domain-containing protein</fullName>
    </submittedName>
</protein>
<comment type="caution">
    <text evidence="6">The sequence shown here is derived from an EMBL/GenBank/DDBJ whole genome shotgun (WGS) entry which is preliminary data.</text>
</comment>
<evidence type="ECO:0000259" key="5">
    <source>
        <dbReference type="PROSITE" id="PS51898"/>
    </source>
</evidence>
<dbReference type="GO" id="GO:0015074">
    <property type="term" value="P:DNA integration"/>
    <property type="evidence" value="ECO:0007669"/>
    <property type="project" value="UniProtKB-KW"/>
</dbReference>
<dbReference type="SUPFAM" id="SSF56349">
    <property type="entry name" value="DNA breaking-rejoining enzymes"/>
    <property type="match status" value="1"/>
</dbReference>
<evidence type="ECO:0000313" key="6">
    <source>
        <dbReference type="EMBL" id="MIK91551.1"/>
    </source>
</evidence>
<dbReference type="InterPro" id="IPR011010">
    <property type="entry name" value="DNA_brk_join_enz"/>
</dbReference>
<dbReference type="PANTHER" id="PTHR30629">
    <property type="entry name" value="PROPHAGE INTEGRASE"/>
    <property type="match status" value="1"/>
</dbReference>
<dbReference type="InterPro" id="IPR038488">
    <property type="entry name" value="Integrase_DNA-bd_sf"/>
</dbReference>
<proteinExistence type="inferred from homology"/>
<feature type="domain" description="Tyr recombinase" evidence="5">
    <location>
        <begin position="209"/>
        <end position="384"/>
    </location>
</feature>
<dbReference type="Proteomes" id="UP000885283">
    <property type="component" value="Unassembled WGS sequence"/>
</dbReference>
<dbReference type="Gene3D" id="3.30.160.390">
    <property type="entry name" value="Integrase, DNA-binding domain"/>
    <property type="match status" value="1"/>
</dbReference>
<dbReference type="PANTHER" id="PTHR30629:SF2">
    <property type="entry name" value="PROPHAGE INTEGRASE INTS-RELATED"/>
    <property type="match status" value="1"/>
</dbReference>